<keyword evidence="2" id="KW-0731">Sigma factor</keyword>
<dbReference type="Pfam" id="PF04542">
    <property type="entry name" value="Sigma70_r2"/>
    <property type="match status" value="1"/>
</dbReference>
<dbReference type="GO" id="GO:0016987">
    <property type="term" value="F:sigma factor activity"/>
    <property type="evidence" value="ECO:0007669"/>
    <property type="project" value="UniProtKB-KW"/>
</dbReference>
<dbReference type="AlphaFoldDB" id="A0A1H2MID0"/>
<evidence type="ECO:0000256" key="3">
    <source>
        <dbReference type="ARBA" id="ARBA00023125"/>
    </source>
</evidence>
<dbReference type="PROSITE" id="PS00715">
    <property type="entry name" value="SIGMA70_1"/>
    <property type="match status" value="1"/>
</dbReference>
<evidence type="ECO:0000313" key="8">
    <source>
        <dbReference type="Proteomes" id="UP000198825"/>
    </source>
</evidence>
<dbReference type="Proteomes" id="UP000198825">
    <property type="component" value="Chromosome I"/>
</dbReference>
<keyword evidence="1" id="KW-0805">Transcription regulation</keyword>
<evidence type="ECO:0000256" key="2">
    <source>
        <dbReference type="ARBA" id="ARBA00023082"/>
    </source>
</evidence>
<dbReference type="GO" id="GO:0003677">
    <property type="term" value="F:DNA binding"/>
    <property type="evidence" value="ECO:0007669"/>
    <property type="project" value="UniProtKB-KW"/>
</dbReference>
<protein>
    <submittedName>
        <fullName evidence="7">RNA polymerase primary sigma factor</fullName>
    </submittedName>
</protein>
<dbReference type="PANTHER" id="PTHR30603:SF47">
    <property type="entry name" value="RNA POLYMERASE SIGMA FACTOR SIGD, CHLOROPLASTIC"/>
    <property type="match status" value="1"/>
</dbReference>
<dbReference type="InterPro" id="IPR014284">
    <property type="entry name" value="RNA_pol_sigma-70_dom"/>
</dbReference>
<dbReference type="Pfam" id="PF04545">
    <property type="entry name" value="Sigma70_r4"/>
    <property type="match status" value="1"/>
</dbReference>
<dbReference type="RefSeq" id="WP_157719929.1">
    <property type="nucleotide sequence ID" value="NZ_LT629799.1"/>
</dbReference>
<sequence>MPAVTTPAPDDLRTVEVAAWAQAVEAGVLARAALDDPAVPWRGDAADEELRVLESLGAAAQQEFVAANLGLVGAVVARYGGAAAHPDLFQEGCLGLIAAVERFDHRRGVRFSTFATYGIRAAVGTAATRFVAAVTMPASRSGQLRAARGVEAALVQELGRQPGVAEVAAALGREVGWTARLLGQRAPRSLDALDDETLHRLSGRTTGTPGSAEDGDEPAGWSRGLLASLDGFDRSVIELRMGFDGGGPSSLSGVARRLGVPLGRVRRAEVRALGLLRSRCSREALAEVGS</sequence>
<accession>A0A1H2MID0</accession>
<reference evidence="8" key="1">
    <citation type="submission" date="2016-10" db="EMBL/GenBank/DDBJ databases">
        <authorList>
            <person name="Varghese N."/>
            <person name="Submissions S."/>
        </authorList>
    </citation>
    <scope>NUCLEOTIDE SEQUENCE [LARGE SCALE GENOMIC DNA]</scope>
    <source>
        <strain evidence="8">DSM 21743</strain>
    </source>
</reference>
<organism evidence="7 8">
    <name type="scientific">Microlunatus sagamiharensis</name>
    <dbReference type="NCBI Taxonomy" id="546874"/>
    <lineage>
        <taxon>Bacteria</taxon>
        <taxon>Bacillati</taxon>
        <taxon>Actinomycetota</taxon>
        <taxon>Actinomycetes</taxon>
        <taxon>Propionibacteriales</taxon>
        <taxon>Propionibacteriaceae</taxon>
        <taxon>Microlunatus</taxon>
    </lineage>
</organism>
<dbReference type="GO" id="GO:0006352">
    <property type="term" value="P:DNA-templated transcription initiation"/>
    <property type="evidence" value="ECO:0007669"/>
    <property type="project" value="InterPro"/>
</dbReference>
<keyword evidence="3" id="KW-0238">DNA-binding</keyword>
<gene>
    <name evidence="7" type="ORF">SAMN04488544_2109</name>
</gene>
<dbReference type="Gene3D" id="1.20.120.1810">
    <property type="match status" value="1"/>
</dbReference>
<dbReference type="PANTHER" id="PTHR30603">
    <property type="entry name" value="RNA POLYMERASE SIGMA FACTOR RPO"/>
    <property type="match status" value="1"/>
</dbReference>
<name>A0A1H2MID0_9ACTN</name>
<keyword evidence="8" id="KW-1185">Reference proteome</keyword>
<dbReference type="EMBL" id="LT629799">
    <property type="protein sequence ID" value="SDU92824.1"/>
    <property type="molecule type" value="Genomic_DNA"/>
</dbReference>
<proteinExistence type="predicted"/>
<dbReference type="InterPro" id="IPR013324">
    <property type="entry name" value="RNA_pol_sigma_r3/r4-like"/>
</dbReference>
<dbReference type="InterPro" id="IPR000943">
    <property type="entry name" value="RNA_pol_sigma70"/>
</dbReference>
<dbReference type="InterPro" id="IPR007630">
    <property type="entry name" value="RNA_pol_sigma70_r4"/>
</dbReference>
<keyword evidence="4" id="KW-0804">Transcription</keyword>
<dbReference type="InterPro" id="IPR007627">
    <property type="entry name" value="RNA_pol_sigma70_r2"/>
</dbReference>
<evidence type="ECO:0000256" key="1">
    <source>
        <dbReference type="ARBA" id="ARBA00023015"/>
    </source>
</evidence>
<feature type="domain" description="RNA polymerase sigma-70" evidence="6">
    <location>
        <begin position="87"/>
        <end position="100"/>
    </location>
</feature>
<dbReference type="Gene3D" id="1.20.140.160">
    <property type="match status" value="1"/>
</dbReference>
<feature type="region of interest" description="Disordered" evidence="5">
    <location>
        <begin position="197"/>
        <end position="220"/>
    </location>
</feature>
<dbReference type="PRINTS" id="PR00046">
    <property type="entry name" value="SIGMA70FCT"/>
</dbReference>
<dbReference type="NCBIfam" id="TIGR02937">
    <property type="entry name" value="sigma70-ECF"/>
    <property type="match status" value="1"/>
</dbReference>
<dbReference type="SUPFAM" id="SSF88659">
    <property type="entry name" value="Sigma3 and sigma4 domains of RNA polymerase sigma factors"/>
    <property type="match status" value="2"/>
</dbReference>
<evidence type="ECO:0000256" key="5">
    <source>
        <dbReference type="SAM" id="MobiDB-lite"/>
    </source>
</evidence>
<dbReference type="OrthoDB" id="3745243at2"/>
<evidence type="ECO:0000256" key="4">
    <source>
        <dbReference type="ARBA" id="ARBA00023163"/>
    </source>
</evidence>
<dbReference type="InterPro" id="IPR050239">
    <property type="entry name" value="Sigma-70_RNA_pol_init_factors"/>
</dbReference>
<dbReference type="SUPFAM" id="SSF88946">
    <property type="entry name" value="Sigma2 domain of RNA polymerase sigma factors"/>
    <property type="match status" value="1"/>
</dbReference>
<dbReference type="InterPro" id="IPR013325">
    <property type="entry name" value="RNA_pol_sigma_r2"/>
</dbReference>
<evidence type="ECO:0000313" key="7">
    <source>
        <dbReference type="EMBL" id="SDU92824.1"/>
    </source>
</evidence>
<dbReference type="STRING" id="546874.SAMN04488544_2109"/>
<evidence type="ECO:0000259" key="6">
    <source>
        <dbReference type="PROSITE" id="PS00715"/>
    </source>
</evidence>